<dbReference type="RefSeq" id="XP_004025002.1">
    <property type="nucleotide sequence ID" value="XM_004024953.1"/>
</dbReference>
<dbReference type="Gene3D" id="3.40.30.10">
    <property type="entry name" value="Glutaredoxin"/>
    <property type="match status" value="1"/>
</dbReference>
<protein>
    <recommendedName>
        <fullName evidence="2">thioredoxin-dependent peroxiredoxin</fullName>
        <ecNumber evidence="2">1.11.1.24</ecNumber>
    </recommendedName>
</protein>
<evidence type="ECO:0000256" key="5">
    <source>
        <dbReference type="ARBA" id="ARBA00023002"/>
    </source>
</evidence>
<dbReference type="STRING" id="857967.G0R4P4"/>
<evidence type="ECO:0000256" key="8">
    <source>
        <dbReference type="ARBA" id="ARBA00049091"/>
    </source>
</evidence>
<dbReference type="InterPro" id="IPR036249">
    <property type="entry name" value="Thioredoxin-like_sf"/>
</dbReference>
<dbReference type="PIRSF" id="PIRSF000239">
    <property type="entry name" value="AHPC"/>
    <property type="match status" value="1"/>
</dbReference>
<feature type="active site" description="Cysteine sulfenic acid (-SOH) intermediate; for peroxidase activity" evidence="10">
    <location>
        <position position="50"/>
    </location>
</feature>
<dbReference type="SUPFAM" id="SSF52833">
    <property type="entry name" value="Thioredoxin-like"/>
    <property type="match status" value="1"/>
</dbReference>
<dbReference type="PANTHER" id="PTHR10681:SF128">
    <property type="entry name" value="THIOREDOXIN-DEPENDENT PEROXIDE REDUCTASE, MITOCHONDRIAL"/>
    <property type="match status" value="1"/>
</dbReference>
<dbReference type="PANTHER" id="PTHR10681">
    <property type="entry name" value="THIOREDOXIN PEROXIDASE"/>
    <property type="match status" value="1"/>
</dbReference>
<name>G0R4P4_ICHMU</name>
<feature type="domain" description="Thioredoxin" evidence="11">
    <location>
        <begin position="6"/>
        <end position="166"/>
    </location>
</feature>
<evidence type="ECO:0000256" key="2">
    <source>
        <dbReference type="ARBA" id="ARBA00013017"/>
    </source>
</evidence>
<evidence type="ECO:0000256" key="4">
    <source>
        <dbReference type="ARBA" id="ARBA00022862"/>
    </source>
</evidence>
<evidence type="ECO:0000256" key="6">
    <source>
        <dbReference type="ARBA" id="ARBA00023157"/>
    </source>
</evidence>
<dbReference type="FunFam" id="3.40.30.10:FF:000003">
    <property type="entry name" value="Peroxiredoxin 1"/>
    <property type="match status" value="1"/>
</dbReference>
<keyword evidence="3 9" id="KW-0575">Peroxidase</keyword>
<accession>G0R4P4</accession>
<keyword evidence="13" id="KW-1185">Reference proteome</keyword>
<dbReference type="InterPro" id="IPR019479">
    <property type="entry name" value="Peroxiredoxin_C"/>
</dbReference>
<dbReference type="GO" id="GO:0045454">
    <property type="term" value="P:cell redox homeostasis"/>
    <property type="evidence" value="ECO:0007669"/>
    <property type="project" value="TreeGrafter"/>
</dbReference>
<organism evidence="12 13">
    <name type="scientific">Ichthyophthirius multifiliis</name>
    <name type="common">White spot disease agent</name>
    <name type="synonym">Ich</name>
    <dbReference type="NCBI Taxonomy" id="5932"/>
    <lineage>
        <taxon>Eukaryota</taxon>
        <taxon>Sar</taxon>
        <taxon>Alveolata</taxon>
        <taxon>Ciliophora</taxon>
        <taxon>Intramacronucleata</taxon>
        <taxon>Oligohymenophorea</taxon>
        <taxon>Hymenostomatida</taxon>
        <taxon>Ophryoglenina</taxon>
        <taxon>Ichthyophthirius</taxon>
    </lineage>
</organism>
<dbReference type="GO" id="GO:0005829">
    <property type="term" value="C:cytosol"/>
    <property type="evidence" value="ECO:0007669"/>
    <property type="project" value="TreeGrafter"/>
</dbReference>
<dbReference type="GO" id="GO:0006979">
    <property type="term" value="P:response to oxidative stress"/>
    <property type="evidence" value="ECO:0007669"/>
    <property type="project" value="TreeGrafter"/>
</dbReference>
<dbReference type="InterPro" id="IPR000866">
    <property type="entry name" value="AhpC/TSA"/>
</dbReference>
<dbReference type="CDD" id="cd03015">
    <property type="entry name" value="PRX_Typ2cys"/>
    <property type="match status" value="1"/>
</dbReference>
<comment type="similarity">
    <text evidence="1">Belongs to the peroxiredoxin family. AhpC/Prx1 subfamily.</text>
</comment>
<keyword evidence="5 9" id="KW-0560">Oxidoreductase</keyword>
<dbReference type="InterPro" id="IPR050217">
    <property type="entry name" value="Peroxiredoxin"/>
</dbReference>
<dbReference type="GO" id="GO:0042744">
    <property type="term" value="P:hydrogen peroxide catabolic process"/>
    <property type="evidence" value="ECO:0007669"/>
    <property type="project" value="TreeGrafter"/>
</dbReference>
<evidence type="ECO:0000256" key="10">
    <source>
        <dbReference type="PIRSR" id="PIRSR000239-1"/>
    </source>
</evidence>
<keyword evidence="7 9" id="KW-0676">Redox-active center</keyword>
<reference evidence="12 13" key="1">
    <citation type="submission" date="2011-07" db="EMBL/GenBank/DDBJ databases">
        <authorList>
            <person name="Coyne R."/>
            <person name="Brami D."/>
            <person name="Johnson J."/>
            <person name="Hostetler J."/>
            <person name="Hannick L."/>
            <person name="Clark T."/>
            <person name="Cassidy-Hanley D."/>
            <person name="Inman J."/>
        </authorList>
    </citation>
    <scope>NUCLEOTIDE SEQUENCE [LARGE SCALE GENOMIC DNA]</scope>
    <source>
        <strain evidence="12 13">G5</strain>
    </source>
</reference>
<dbReference type="GO" id="GO:0033554">
    <property type="term" value="P:cellular response to stress"/>
    <property type="evidence" value="ECO:0007669"/>
    <property type="project" value="TreeGrafter"/>
</dbReference>
<dbReference type="eggNOG" id="KOG0852">
    <property type="taxonomic scope" value="Eukaryota"/>
</dbReference>
<evidence type="ECO:0000313" key="12">
    <source>
        <dbReference type="EMBL" id="EGR27550.1"/>
    </source>
</evidence>
<dbReference type="EMBL" id="GL984353">
    <property type="protein sequence ID" value="EGR27550.1"/>
    <property type="molecule type" value="Genomic_DNA"/>
</dbReference>
<comment type="function">
    <text evidence="9">Thiol-specific peroxidase that catalyzes the reduction of hydrogen peroxide and organic hydroperoxides to water and alcohols, respectively.</text>
</comment>
<evidence type="ECO:0000259" key="11">
    <source>
        <dbReference type="PROSITE" id="PS51352"/>
    </source>
</evidence>
<dbReference type="Pfam" id="PF10417">
    <property type="entry name" value="1-cysPrx_C"/>
    <property type="match status" value="1"/>
</dbReference>
<dbReference type="InterPro" id="IPR024706">
    <property type="entry name" value="Peroxiredoxin_AhpC-typ"/>
</dbReference>
<dbReference type="GeneID" id="14903619"/>
<dbReference type="EC" id="1.11.1.24" evidence="2"/>
<dbReference type="OrthoDB" id="185659at2759"/>
<dbReference type="AlphaFoldDB" id="G0R4P4"/>
<evidence type="ECO:0000313" key="13">
    <source>
        <dbReference type="Proteomes" id="UP000008983"/>
    </source>
</evidence>
<evidence type="ECO:0000256" key="9">
    <source>
        <dbReference type="PIRNR" id="PIRNR000239"/>
    </source>
</evidence>
<evidence type="ECO:0000256" key="3">
    <source>
        <dbReference type="ARBA" id="ARBA00022559"/>
    </source>
</evidence>
<dbReference type="Proteomes" id="UP000008983">
    <property type="component" value="Unassembled WGS sequence"/>
</dbReference>
<dbReference type="OMA" id="NNFGVMR"/>
<dbReference type="Pfam" id="PF00578">
    <property type="entry name" value="AhpC-TSA"/>
    <property type="match status" value="1"/>
</dbReference>
<keyword evidence="6" id="KW-1015">Disulfide bond</keyword>
<keyword evidence="4 9" id="KW-0049">Antioxidant</keyword>
<sequence length="205" mass="23142">MSTNKAFVGQPAPQFESPAWDNGIKTVTLKQYEGKYVVLFFYPFDFTFVCPTEIINFSESAEVFRKMNCEVIGCSIDSHFVHAEWCKKPRKEGGLGNMNIPLIADVSKQVCSDYGVLIQDGPNKGAAYRGTFIIDTKGIIRHVSINDLPVGRNIDELIRLVQAFQYVDENGEVCPAKWKPGQKSMVPDHNSSKLKEYWETEHAKN</sequence>
<comment type="catalytic activity">
    <reaction evidence="8">
        <text>a hydroperoxide + [thioredoxin]-dithiol = an alcohol + [thioredoxin]-disulfide + H2O</text>
        <dbReference type="Rhea" id="RHEA:62620"/>
        <dbReference type="Rhea" id="RHEA-COMP:10698"/>
        <dbReference type="Rhea" id="RHEA-COMP:10700"/>
        <dbReference type="ChEBI" id="CHEBI:15377"/>
        <dbReference type="ChEBI" id="CHEBI:29950"/>
        <dbReference type="ChEBI" id="CHEBI:30879"/>
        <dbReference type="ChEBI" id="CHEBI:35924"/>
        <dbReference type="ChEBI" id="CHEBI:50058"/>
        <dbReference type="EC" id="1.11.1.24"/>
    </reaction>
</comment>
<dbReference type="GO" id="GO:0008379">
    <property type="term" value="F:thioredoxin peroxidase activity"/>
    <property type="evidence" value="ECO:0007669"/>
    <property type="project" value="TreeGrafter"/>
</dbReference>
<evidence type="ECO:0000256" key="1">
    <source>
        <dbReference type="ARBA" id="ARBA00009796"/>
    </source>
</evidence>
<gene>
    <name evidence="12" type="ORF">IMG5_194130</name>
</gene>
<dbReference type="InterPro" id="IPR013766">
    <property type="entry name" value="Thioredoxin_domain"/>
</dbReference>
<dbReference type="FunCoup" id="G0R4P4">
    <property type="interactions" value="124"/>
</dbReference>
<evidence type="ECO:0000256" key="7">
    <source>
        <dbReference type="ARBA" id="ARBA00023284"/>
    </source>
</evidence>
<proteinExistence type="inferred from homology"/>
<dbReference type="PROSITE" id="PS51352">
    <property type="entry name" value="THIOREDOXIN_2"/>
    <property type="match status" value="1"/>
</dbReference>
<dbReference type="InParanoid" id="G0R4P4"/>